<dbReference type="InterPro" id="IPR000863">
    <property type="entry name" value="Sulfotransferase_dom"/>
</dbReference>
<dbReference type="eggNOG" id="KOG3704">
    <property type="taxonomic scope" value="Eukaryota"/>
</dbReference>
<dbReference type="STRING" id="400682.A0A1X7VCW5"/>
<dbReference type="InParanoid" id="A0A1X7VCW5"/>
<dbReference type="SUPFAM" id="SSF52540">
    <property type="entry name" value="P-loop containing nucleoside triphosphate hydrolases"/>
    <property type="match status" value="1"/>
</dbReference>
<dbReference type="InterPro" id="IPR027417">
    <property type="entry name" value="P-loop_NTPase"/>
</dbReference>
<keyword evidence="2" id="KW-0325">Glycoprotein</keyword>
<feature type="active site" description="For sulfotransferase activity" evidence="3">
    <location>
        <position position="139"/>
    </location>
</feature>
<feature type="binding site" evidence="4">
    <location>
        <position position="235"/>
    </location>
    <ligand>
        <name>3'-phosphoadenylyl sulfate</name>
        <dbReference type="ChEBI" id="CHEBI:58339"/>
    </ligand>
</feature>
<dbReference type="InterPro" id="IPR037359">
    <property type="entry name" value="NST/OST"/>
</dbReference>
<feature type="signal peptide" evidence="5">
    <location>
        <begin position="1"/>
        <end position="22"/>
    </location>
</feature>
<keyword evidence="5" id="KW-0732">Signal</keyword>
<evidence type="ECO:0000256" key="5">
    <source>
        <dbReference type="SAM" id="SignalP"/>
    </source>
</evidence>
<feature type="binding site" evidence="4">
    <location>
        <position position="227"/>
    </location>
    <ligand>
        <name>3'-phosphoadenylyl sulfate</name>
        <dbReference type="ChEBI" id="CHEBI:58339"/>
    </ligand>
</feature>
<dbReference type="PANTHER" id="PTHR10605">
    <property type="entry name" value="HEPARAN SULFATE SULFOTRANSFERASE"/>
    <property type="match status" value="1"/>
</dbReference>
<evidence type="ECO:0000259" key="6">
    <source>
        <dbReference type="Pfam" id="PF00685"/>
    </source>
</evidence>
<organism evidence="7">
    <name type="scientific">Amphimedon queenslandica</name>
    <name type="common">Sponge</name>
    <dbReference type="NCBI Taxonomy" id="400682"/>
    <lineage>
        <taxon>Eukaryota</taxon>
        <taxon>Metazoa</taxon>
        <taxon>Porifera</taxon>
        <taxon>Demospongiae</taxon>
        <taxon>Heteroscleromorpha</taxon>
        <taxon>Haplosclerida</taxon>
        <taxon>Niphatidae</taxon>
        <taxon>Amphimedon</taxon>
    </lineage>
</organism>
<name>A0A1X7VCW5_AMPQE</name>
<keyword evidence="1" id="KW-0808">Transferase</keyword>
<evidence type="ECO:0000256" key="1">
    <source>
        <dbReference type="ARBA" id="ARBA00022679"/>
    </source>
</evidence>
<proteinExistence type="predicted"/>
<protein>
    <recommendedName>
        <fullName evidence="6">Sulfotransferase domain-containing protein</fullName>
    </recommendedName>
</protein>
<evidence type="ECO:0000313" key="7">
    <source>
        <dbReference type="EnsemblMetazoa" id="Aqu2.1.37589_001"/>
    </source>
</evidence>
<dbReference type="Gene3D" id="3.40.50.300">
    <property type="entry name" value="P-loop containing nucleotide triphosphate hydrolases"/>
    <property type="match status" value="1"/>
</dbReference>
<sequence>MKAGSICDLMLFFLTALLCLNAFQSIYKVTLNNPDTNCSLQCDCPLSSNQTTDLQSSTSSAYEVSSSAINFVPPGSSSFSLDHYTASGRRTTLTRLGTDLATLSLKDSCPPESLMLKDWTNIRPVHSSCPAVFIIGARKGGTTSLYQYLSHHPDFEGIHLEDGPSAGETFHFSARYSTENWKTYASRFPKASVMTGDASVGNFINCNVPSRLFESCGNFSKVLILLRNPINRYVSNFLMRARFKKKHYSNNTGLSTVINLEIDSFYNTLLKKGVSLSLSPDKWEQFQCLYKPAENMLFEGLYYIHLMNWLCNYPGSNMLIINSEEFYKNTTFILQQVYQFLGLSPLTVVMADTVLVVGLLDGVVVKGGINVGVLGKAVVALIRLEDITLSTIVDEDKDRDKGTDEWTDEGEGELVMTPLMRVELLTSFGGSIIMVTLNIS</sequence>
<evidence type="ECO:0000256" key="3">
    <source>
        <dbReference type="PIRSR" id="PIRSR637359-1"/>
    </source>
</evidence>
<evidence type="ECO:0000256" key="4">
    <source>
        <dbReference type="PIRSR" id="PIRSR637359-2"/>
    </source>
</evidence>
<feature type="domain" description="Sulfotransferase" evidence="6">
    <location>
        <begin position="131"/>
        <end position="344"/>
    </location>
</feature>
<dbReference type="Pfam" id="PF00685">
    <property type="entry name" value="Sulfotransfer_1"/>
    <property type="match status" value="1"/>
</dbReference>
<accession>A0A1X7VCW5</accession>
<reference evidence="7" key="1">
    <citation type="submission" date="2017-05" db="UniProtKB">
        <authorList>
            <consortium name="EnsemblMetazoa"/>
        </authorList>
    </citation>
    <scope>IDENTIFICATION</scope>
</reference>
<dbReference type="GO" id="GO:0008146">
    <property type="term" value="F:sulfotransferase activity"/>
    <property type="evidence" value="ECO:0007669"/>
    <property type="project" value="InterPro"/>
</dbReference>
<feature type="chain" id="PRO_5013367418" description="Sulfotransferase domain-containing protein" evidence="5">
    <location>
        <begin position="23"/>
        <end position="440"/>
    </location>
</feature>
<dbReference type="PANTHER" id="PTHR10605:SF56">
    <property type="entry name" value="BIFUNCTIONAL HEPARAN SULFATE N-DEACETYLASE_N-SULFOTRANSFERASE"/>
    <property type="match status" value="1"/>
</dbReference>
<dbReference type="AlphaFoldDB" id="A0A1X7VCW5"/>
<evidence type="ECO:0000256" key="2">
    <source>
        <dbReference type="ARBA" id="ARBA00023180"/>
    </source>
</evidence>
<dbReference type="EnsemblMetazoa" id="Aqu2.1.37589_001">
    <property type="protein sequence ID" value="Aqu2.1.37589_001"/>
    <property type="gene ID" value="Aqu2.1.37589"/>
</dbReference>
<dbReference type="OrthoDB" id="411451at2759"/>